<keyword evidence="2" id="KW-0285">Flavoprotein</keyword>
<dbReference type="RefSeq" id="XP_040733131.1">
    <property type="nucleotide sequence ID" value="XM_040877013.1"/>
</dbReference>
<name>A0A364KYJ1_TALAM</name>
<keyword evidence="4" id="KW-0560">Oxidoreductase</keyword>
<proteinExistence type="inferred from homology"/>
<dbReference type="AlphaFoldDB" id="A0A364KYJ1"/>
<organism evidence="8 9">
    <name type="scientific">Talaromyces amestolkiae</name>
    <dbReference type="NCBI Taxonomy" id="1196081"/>
    <lineage>
        <taxon>Eukaryota</taxon>
        <taxon>Fungi</taxon>
        <taxon>Dikarya</taxon>
        <taxon>Ascomycota</taxon>
        <taxon>Pezizomycotina</taxon>
        <taxon>Eurotiomycetes</taxon>
        <taxon>Eurotiomycetidae</taxon>
        <taxon>Eurotiales</taxon>
        <taxon>Trichocomaceae</taxon>
        <taxon>Talaromyces</taxon>
        <taxon>Talaromyces sect. Talaromyces</taxon>
    </lineage>
</organism>
<evidence type="ECO:0000259" key="7">
    <source>
        <dbReference type="Pfam" id="PF01494"/>
    </source>
</evidence>
<evidence type="ECO:0000256" key="3">
    <source>
        <dbReference type="ARBA" id="ARBA00022827"/>
    </source>
</evidence>
<dbReference type="GO" id="GO:0004497">
    <property type="term" value="F:monooxygenase activity"/>
    <property type="evidence" value="ECO:0007669"/>
    <property type="project" value="UniProtKB-KW"/>
</dbReference>
<dbReference type="EMBL" id="MIKG01000008">
    <property type="protein sequence ID" value="RAO68615.1"/>
    <property type="molecule type" value="Genomic_DNA"/>
</dbReference>
<dbReference type="GO" id="GO:0071949">
    <property type="term" value="F:FAD binding"/>
    <property type="evidence" value="ECO:0007669"/>
    <property type="project" value="InterPro"/>
</dbReference>
<dbReference type="Pfam" id="PF01266">
    <property type="entry name" value="DAO"/>
    <property type="match status" value="1"/>
</dbReference>
<keyword evidence="9" id="KW-1185">Reference proteome</keyword>
<dbReference type="GeneID" id="63793843"/>
<dbReference type="STRING" id="1196081.A0A364KYJ1"/>
<dbReference type="InterPro" id="IPR050493">
    <property type="entry name" value="FAD-dep_Monooxygenase_BioMet"/>
</dbReference>
<comment type="similarity">
    <text evidence="1">Belongs to the paxM FAD-dependent monooxygenase family.</text>
</comment>
<evidence type="ECO:0000313" key="8">
    <source>
        <dbReference type="EMBL" id="RAO68615.1"/>
    </source>
</evidence>
<evidence type="ECO:0000256" key="5">
    <source>
        <dbReference type="ARBA" id="ARBA00023033"/>
    </source>
</evidence>
<sequence>MNSKSISPPLKVIIIGAGIAGLSAAIALGKQGHDVVILEKSRFAKETGAAIHLPPNCTALLTWMDINPEDFGGTLLREMHRYRHEGDLKYIKDFAEMRKAWQSEWYLVHRVDLHNHLKGVALETTVIHTGCKIVDVNTEDRRVILDDGREFTADLLLGADGAHSTFRSHIAPGSANPYPTGKACFRWLIPVQSLAQSEYTREFVQKPGVFIEWAADDRRLVAYPCSDNTVFNLAGFVPTAEAGVQDMSEEKGWQITGSKDALAQSFAQFSPRVRELINLAEDNLKVWQLYDMGSLTTWVKGRAALIGDAAHPFQPYMGQGGAMAIEDAVSIAILLPRDTTIDDIPARLRLYELARRSRVEKVLEYTRMNGRDENDLTGPRMSPADMVQFLRMCFAHNEIENSGDLLARYRAGQLSI</sequence>
<evidence type="ECO:0000256" key="4">
    <source>
        <dbReference type="ARBA" id="ARBA00023002"/>
    </source>
</evidence>
<comment type="caution">
    <text evidence="8">The sequence shown here is derived from an EMBL/GenBank/DDBJ whole genome shotgun (WGS) entry which is preliminary data.</text>
</comment>
<dbReference type="Pfam" id="PF01494">
    <property type="entry name" value="FAD_binding_3"/>
    <property type="match status" value="1"/>
</dbReference>
<dbReference type="InterPro" id="IPR036188">
    <property type="entry name" value="FAD/NAD-bd_sf"/>
</dbReference>
<dbReference type="InterPro" id="IPR002938">
    <property type="entry name" value="FAD-bd"/>
</dbReference>
<dbReference type="PANTHER" id="PTHR13789">
    <property type="entry name" value="MONOOXYGENASE"/>
    <property type="match status" value="1"/>
</dbReference>
<evidence type="ECO:0000313" key="9">
    <source>
        <dbReference type="Proteomes" id="UP000249363"/>
    </source>
</evidence>
<accession>A0A364KYJ1</accession>
<feature type="domain" description="FAD dependent oxidoreductase" evidence="6">
    <location>
        <begin position="11"/>
        <end position="47"/>
    </location>
</feature>
<dbReference type="PRINTS" id="PR00420">
    <property type="entry name" value="RNGMNOXGNASE"/>
</dbReference>
<gene>
    <name evidence="8" type="ORF">BHQ10_004627</name>
</gene>
<dbReference type="InterPro" id="IPR006076">
    <property type="entry name" value="FAD-dep_OxRdtase"/>
</dbReference>
<feature type="domain" description="FAD-binding" evidence="7">
    <location>
        <begin position="147"/>
        <end position="364"/>
    </location>
</feature>
<protein>
    <submittedName>
        <fullName evidence="8">Uncharacterized protein</fullName>
    </submittedName>
</protein>
<dbReference type="Gene3D" id="3.50.50.60">
    <property type="entry name" value="FAD/NAD(P)-binding domain"/>
    <property type="match status" value="1"/>
</dbReference>
<dbReference type="PANTHER" id="PTHR13789:SF317">
    <property type="entry name" value="FAD-BINDING DOMAIN-CONTAINING PROTEIN-RELATED"/>
    <property type="match status" value="1"/>
</dbReference>
<reference evidence="8 9" key="1">
    <citation type="journal article" date="2017" name="Biotechnol. Biofuels">
        <title>Differential beta-glucosidase expression as a function of carbon source availability in Talaromyces amestolkiae: a genomic and proteomic approach.</title>
        <authorList>
            <person name="de Eugenio L.I."/>
            <person name="Mendez-Liter J.A."/>
            <person name="Nieto-Dominguez M."/>
            <person name="Alonso L."/>
            <person name="Gil-Munoz J."/>
            <person name="Barriuso J."/>
            <person name="Prieto A."/>
            <person name="Martinez M.J."/>
        </authorList>
    </citation>
    <scope>NUCLEOTIDE SEQUENCE [LARGE SCALE GENOMIC DNA]</scope>
    <source>
        <strain evidence="8 9">CIB</strain>
    </source>
</reference>
<dbReference type="SUPFAM" id="SSF54373">
    <property type="entry name" value="FAD-linked reductases, C-terminal domain"/>
    <property type="match status" value="1"/>
</dbReference>
<evidence type="ECO:0000259" key="6">
    <source>
        <dbReference type="Pfam" id="PF01266"/>
    </source>
</evidence>
<keyword evidence="5" id="KW-0503">Monooxygenase</keyword>
<evidence type="ECO:0000256" key="2">
    <source>
        <dbReference type="ARBA" id="ARBA00022630"/>
    </source>
</evidence>
<dbReference type="OrthoDB" id="9993796at2759"/>
<evidence type="ECO:0000256" key="1">
    <source>
        <dbReference type="ARBA" id="ARBA00007992"/>
    </source>
</evidence>
<dbReference type="SUPFAM" id="SSF51905">
    <property type="entry name" value="FAD/NAD(P)-binding domain"/>
    <property type="match status" value="1"/>
</dbReference>
<dbReference type="Proteomes" id="UP000249363">
    <property type="component" value="Unassembled WGS sequence"/>
</dbReference>
<keyword evidence="3" id="KW-0274">FAD</keyword>